<dbReference type="PROSITE" id="PS50102">
    <property type="entry name" value="RRM"/>
    <property type="match status" value="2"/>
</dbReference>
<evidence type="ECO:0000256" key="5">
    <source>
        <dbReference type="SAM" id="MobiDB-lite"/>
    </source>
</evidence>
<sequence length="598" mass="67046">MMFERALSQIAIPPSSLWYSYGSWADDVLKLPSVAVEIYRRAVKCSPCTALWQKYLTALERANLSSELIDSVWEQAQWYYDSVEDGMALYRTYIYLLRRRADRENGNMDKVDEIFREGAERLEECFGRHWDHKGQYRKNHALFLYTKLKKPAEAQKVWHDILSSGSGHLAAAWIEAANLERFFGSTEMARKILYRGINSASDHPLMVYDALIQFEREEGTLEDLDKALVKVNSQLERLELRNQKIRDVKVEKKNPQKGKGCSVDKSAHENSVSVEDFPASTSVHSSSSLSVPRAPDNDSSKDIVGTKRSLTSEHNGSQPERKRQKPPLVIDASGFAVPALPPVSAKSSRSTDPTQDSKVCNTNGAANDHSMTVFVSNLDFKAPKEALQELFPDAKEIRLASRAGSQLHRGFGYIDFNSPEEAEAALLKDRQLIGGRPVFVSAYEEHQKGTHSSFRYATGLEKCKVFVNNVHYDASAEQVQELFSQFGNVKDVRIVTHKSGKAKGCAYVEFSDEIAASAACKAPGLTLLDRKLSVALSNPPKKTEKKKPINIPQTTMTQRNRLELVPRSVSRSTSDTLSRPSSGGKLSNDQFRQFLKQE</sequence>
<accession>A0ABD6EYP3</accession>
<dbReference type="SMART" id="SM00360">
    <property type="entry name" value="RRM"/>
    <property type="match status" value="2"/>
</dbReference>
<dbReference type="Pfam" id="PF00076">
    <property type="entry name" value="RRM_1"/>
    <property type="match status" value="2"/>
</dbReference>
<feature type="domain" description="RRM" evidence="6">
    <location>
        <begin position="463"/>
        <end position="539"/>
    </location>
</feature>
<dbReference type="Proteomes" id="UP001608902">
    <property type="component" value="Unassembled WGS sequence"/>
</dbReference>
<protein>
    <recommendedName>
        <fullName evidence="6">RRM domain-containing protein</fullName>
    </recommendedName>
</protein>
<feature type="compositionally biased region" description="Polar residues" evidence="5">
    <location>
        <begin position="308"/>
        <end position="318"/>
    </location>
</feature>
<name>A0ABD6EYP3_9BILA</name>
<dbReference type="SMART" id="SM00386">
    <property type="entry name" value="HAT"/>
    <property type="match status" value="2"/>
</dbReference>
<dbReference type="SUPFAM" id="SSF48452">
    <property type="entry name" value="TPR-like"/>
    <property type="match status" value="1"/>
</dbReference>
<evidence type="ECO:0000256" key="3">
    <source>
        <dbReference type="PROSITE-ProRule" id="PRU00176"/>
    </source>
</evidence>
<comment type="caution">
    <text evidence="7">The sequence shown here is derived from an EMBL/GenBank/DDBJ whole genome shotgun (WGS) entry which is preliminary data.</text>
</comment>
<dbReference type="GO" id="GO:0003723">
    <property type="term" value="F:RNA binding"/>
    <property type="evidence" value="ECO:0007669"/>
    <property type="project" value="UniProtKB-UniRule"/>
</dbReference>
<dbReference type="EMBL" id="JBGFUD010008701">
    <property type="protein sequence ID" value="MFH4982198.1"/>
    <property type="molecule type" value="Genomic_DNA"/>
</dbReference>
<feature type="compositionally biased region" description="Polar residues" evidence="5">
    <location>
        <begin position="569"/>
        <end position="591"/>
    </location>
</feature>
<dbReference type="PANTHER" id="PTHR23236">
    <property type="entry name" value="EUKARYOTIC TRANSLATION INITIATION FACTOR 4B/4H"/>
    <property type="match status" value="1"/>
</dbReference>
<evidence type="ECO:0000256" key="4">
    <source>
        <dbReference type="SAM" id="Coils"/>
    </source>
</evidence>
<keyword evidence="4" id="KW-0175">Coiled coil</keyword>
<dbReference type="InterPro" id="IPR000504">
    <property type="entry name" value="RRM_dom"/>
</dbReference>
<dbReference type="PANTHER" id="PTHR23236:SF119">
    <property type="entry name" value="NUCLEAR RNA-BINDING PROTEIN SART-3"/>
    <property type="match status" value="1"/>
</dbReference>
<evidence type="ECO:0000259" key="6">
    <source>
        <dbReference type="PROSITE" id="PS50102"/>
    </source>
</evidence>
<dbReference type="Gene3D" id="1.25.40.10">
    <property type="entry name" value="Tetratricopeptide repeat domain"/>
    <property type="match status" value="1"/>
</dbReference>
<keyword evidence="8" id="KW-1185">Reference proteome</keyword>
<dbReference type="InterPro" id="IPR035979">
    <property type="entry name" value="RBD_domain_sf"/>
</dbReference>
<gene>
    <name evidence="7" type="ORF">AB6A40_008907</name>
</gene>
<feature type="region of interest" description="Disordered" evidence="5">
    <location>
        <begin position="538"/>
        <end position="598"/>
    </location>
</feature>
<dbReference type="InterPro" id="IPR012677">
    <property type="entry name" value="Nucleotide-bd_a/b_plait_sf"/>
</dbReference>
<feature type="coiled-coil region" evidence="4">
    <location>
        <begin position="221"/>
        <end position="248"/>
    </location>
</feature>
<feature type="domain" description="RRM" evidence="6">
    <location>
        <begin position="371"/>
        <end position="445"/>
    </location>
</feature>
<keyword evidence="2 3" id="KW-0694">RNA-binding</keyword>
<feature type="compositionally biased region" description="Basic and acidic residues" evidence="5">
    <location>
        <begin position="295"/>
        <end position="305"/>
    </location>
</feature>
<dbReference type="AlphaFoldDB" id="A0ABD6EYP3"/>
<evidence type="ECO:0000256" key="1">
    <source>
        <dbReference type="ARBA" id="ARBA00022737"/>
    </source>
</evidence>
<proteinExistence type="predicted"/>
<feature type="compositionally biased region" description="Polar residues" evidence="5">
    <location>
        <begin position="345"/>
        <end position="366"/>
    </location>
</feature>
<organism evidence="7 8">
    <name type="scientific">Gnathostoma spinigerum</name>
    <dbReference type="NCBI Taxonomy" id="75299"/>
    <lineage>
        <taxon>Eukaryota</taxon>
        <taxon>Metazoa</taxon>
        <taxon>Ecdysozoa</taxon>
        <taxon>Nematoda</taxon>
        <taxon>Chromadorea</taxon>
        <taxon>Rhabditida</taxon>
        <taxon>Spirurina</taxon>
        <taxon>Gnathostomatomorpha</taxon>
        <taxon>Gnathostomatoidea</taxon>
        <taxon>Gnathostomatidae</taxon>
        <taxon>Gnathostoma</taxon>
    </lineage>
</organism>
<feature type="compositionally biased region" description="Low complexity" evidence="5">
    <location>
        <begin position="280"/>
        <end position="290"/>
    </location>
</feature>
<keyword evidence="1" id="KW-0677">Repeat</keyword>
<reference evidence="7 8" key="1">
    <citation type="submission" date="2024-08" db="EMBL/GenBank/DDBJ databases">
        <title>Gnathostoma spinigerum genome.</title>
        <authorList>
            <person name="Gonzalez-Bertolin B."/>
            <person name="Monzon S."/>
            <person name="Zaballos A."/>
            <person name="Jimenez P."/>
            <person name="Dekumyoy P."/>
            <person name="Varona S."/>
            <person name="Cuesta I."/>
            <person name="Sumanam S."/>
            <person name="Adisakwattana P."/>
            <person name="Gasser R.B."/>
            <person name="Hernandez-Gonzalez A."/>
            <person name="Young N.D."/>
            <person name="Perteguer M.J."/>
        </authorList>
    </citation>
    <scope>NUCLEOTIDE SEQUENCE [LARGE SCALE GENOMIC DNA]</scope>
    <source>
        <strain evidence="7">AL3</strain>
        <tissue evidence="7">Liver</tissue>
    </source>
</reference>
<dbReference type="Gene3D" id="3.30.70.330">
    <property type="match status" value="2"/>
</dbReference>
<evidence type="ECO:0000313" key="7">
    <source>
        <dbReference type="EMBL" id="MFH4982198.1"/>
    </source>
</evidence>
<evidence type="ECO:0000313" key="8">
    <source>
        <dbReference type="Proteomes" id="UP001608902"/>
    </source>
</evidence>
<evidence type="ECO:0000256" key="2">
    <source>
        <dbReference type="ARBA" id="ARBA00022884"/>
    </source>
</evidence>
<dbReference type="InterPro" id="IPR003107">
    <property type="entry name" value="HAT"/>
</dbReference>
<dbReference type="SUPFAM" id="SSF54928">
    <property type="entry name" value="RNA-binding domain, RBD"/>
    <property type="match status" value="2"/>
</dbReference>
<feature type="region of interest" description="Disordered" evidence="5">
    <location>
        <begin position="249"/>
        <end position="366"/>
    </location>
</feature>
<dbReference type="InterPro" id="IPR011990">
    <property type="entry name" value="TPR-like_helical_dom_sf"/>
</dbReference>